<evidence type="ECO:0000259" key="1">
    <source>
        <dbReference type="PROSITE" id="PS51729"/>
    </source>
</evidence>
<sequence length="91" mass="9948">MIFQVDDNSVKFLGDDNEVKGAVLFPDAEDGVVDINKTYVAPTERGMGTAGLLMGRAAEHIKAAGKKARLSCSYAQAWFKKHPEYQSLVTE</sequence>
<dbReference type="RefSeq" id="WP_090847329.1">
    <property type="nucleotide sequence ID" value="NZ_DBFONV010000020.1"/>
</dbReference>
<evidence type="ECO:0000313" key="7">
    <source>
        <dbReference type="Proteomes" id="UP000434342"/>
    </source>
</evidence>
<feature type="domain" description="N-acetyltransferase" evidence="1">
    <location>
        <begin position="2"/>
        <end position="90"/>
    </location>
</feature>
<gene>
    <name evidence="2" type="ORF">FYJ69_08590</name>
    <name evidence="3" type="ORF">SAMN04487824_12122</name>
    <name evidence="4" type="ORF">SAMN04489857_1942</name>
</gene>
<dbReference type="InterPro" id="IPR016181">
    <property type="entry name" value="Acyl_CoA_acyltransferase"/>
</dbReference>
<reference evidence="4" key="2">
    <citation type="submission" date="2016-10" db="EMBL/GenBank/DDBJ databases">
        <authorList>
            <person name="de Groot N.N."/>
        </authorList>
    </citation>
    <scope>NUCLEOTIDE SEQUENCE [LARGE SCALE GENOMIC DNA]</scope>
    <source>
        <strain evidence="3">DSM 22619</strain>
        <strain evidence="4">DSM 22620</strain>
    </source>
</reference>
<dbReference type="AlphaFoldDB" id="A0A1H1NQA0"/>
<name>A0A1H1NQA0_9ACTN</name>
<dbReference type="GeneID" id="78501272"/>
<dbReference type="Proteomes" id="UP000199480">
    <property type="component" value="Chromosome I"/>
</dbReference>
<organism evidence="4 6">
    <name type="scientific">Parafannyhessea umbonata</name>
    <dbReference type="NCBI Taxonomy" id="604330"/>
    <lineage>
        <taxon>Bacteria</taxon>
        <taxon>Bacillati</taxon>
        <taxon>Actinomycetota</taxon>
        <taxon>Coriobacteriia</taxon>
        <taxon>Coriobacteriales</taxon>
        <taxon>Atopobiaceae</taxon>
        <taxon>Parafannyhessea</taxon>
    </lineage>
</organism>
<dbReference type="GO" id="GO:0016740">
    <property type="term" value="F:transferase activity"/>
    <property type="evidence" value="ECO:0007669"/>
    <property type="project" value="UniProtKB-KW"/>
</dbReference>
<dbReference type="CDD" id="cd04301">
    <property type="entry name" value="NAT_SF"/>
    <property type="match status" value="1"/>
</dbReference>
<evidence type="ECO:0000313" key="2">
    <source>
        <dbReference type="EMBL" id="MST60953.1"/>
    </source>
</evidence>
<dbReference type="STRING" id="604330.SAMN04489857_1942"/>
<reference evidence="2 7" key="3">
    <citation type="submission" date="2019-08" db="EMBL/GenBank/DDBJ databases">
        <title>In-depth cultivation of the pig gut microbiome towards novel bacterial diversity and tailored functional studies.</title>
        <authorList>
            <person name="Wylensek D."/>
            <person name="Hitch T.C.A."/>
            <person name="Clavel T."/>
        </authorList>
    </citation>
    <scope>NUCLEOTIDE SEQUENCE [LARGE SCALE GENOMIC DNA]</scope>
    <source>
        <strain evidence="2 7">WB01_CNA04</strain>
    </source>
</reference>
<keyword evidence="5" id="KW-1185">Reference proteome</keyword>
<dbReference type="PANTHER" id="PTHR31435">
    <property type="entry name" value="PROTEIN NATD1"/>
    <property type="match status" value="1"/>
</dbReference>
<protein>
    <submittedName>
        <fullName evidence="2">N-acetyltransferase</fullName>
    </submittedName>
</protein>
<dbReference type="InterPro" id="IPR045057">
    <property type="entry name" value="Gcn5-rel_NAT"/>
</dbReference>
<dbReference type="SUPFAM" id="SSF55729">
    <property type="entry name" value="Acyl-CoA N-acyltransferases (Nat)"/>
    <property type="match status" value="1"/>
</dbReference>
<dbReference type="InterPro" id="IPR031165">
    <property type="entry name" value="GNAT_YJDJ"/>
</dbReference>
<keyword evidence="2" id="KW-0808">Transferase</keyword>
<dbReference type="Gene3D" id="3.40.630.30">
    <property type="match status" value="1"/>
</dbReference>
<dbReference type="PROSITE" id="PS51729">
    <property type="entry name" value="GNAT_YJDJ"/>
    <property type="match status" value="1"/>
</dbReference>
<dbReference type="Proteomes" id="UP000198528">
    <property type="component" value="Unassembled WGS sequence"/>
</dbReference>
<evidence type="ECO:0000313" key="6">
    <source>
        <dbReference type="Proteomes" id="UP000199480"/>
    </source>
</evidence>
<reference evidence="5 6" key="1">
    <citation type="submission" date="2016-10" db="EMBL/GenBank/DDBJ databases">
        <authorList>
            <person name="Varghese N."/>
            <person name="Submissions S."/>
        </authorList>
    </citation>
    <scope>NUCLEOTIDE SEQUENCE [LARGE SCALE GENOMIC DNA]</scope>
    <source>
        <strain evidence="5">DSM 22619</strain>
        <strain evidence="6">DSM 22620</strain>
    </source>
</reference>
<dbReference type="Proteomes" id="UP000434342">
    <property type="component" value="Unassembled WGS sequence"/>
</dbReference>
<dbReference type="EMBL" id="FMZL01000021">
    <property type="protein sequence ID" value="SDC54601.1"/>
    <property type="molecule type" value="Genomic_DNA"/>
</dbReference>
<dbReference type="OrthoDB" id="5405911at2"/>
<dbReference type="PANTHER" id="PTHR31435:SF9">
    <property type="entry name" value="PROTEIN NATD1"/>
    <property type="match status" value="1"/>
</dbReference>
<dbReference type="EMBL" id="LT629759">
    <property type="protein sequence ID" value="SDS01186.1"/>
    <property type="molecule type" value="Genomic_DNA"/>
</dbReference>
<accession>A0A1H1NQA0</accession>
<dbReference type="Pfam" id="PF14542">
    <property type="entry name" value="Acetyltransf_CG"/>
    <property type="match status" value="1"/>
</dbReference>
<proteinExistence type="predicted"/>
<dbReference type="EMBL" id="VUND01000002">
    <property type="protein sequence ID" value="MST60953.1"/>
    <property type="molecule type" value="Genomic_DNA"/>
</dbReference>
<evidence type="ECO:0000313" key="3">
    <source>
        <dbReference type="EMBL" id="SDC54601.1"/>
    </source>
</evidence>
<evidence type="ECO:0000313" key="5">
    <source>
        <dbReference type="Proteomes" id="UP000198528"/>
    </source>
</evidence>
<evidence type="ECO:0000313" key="4">
    <source>
        <dbReference type="EMBL" id="SDS01186.1"/>
    </source>
</evidence>